<evidence type="ECO:0000259" key="6">
    <source>
        <dbReference type="Pfam" id="PF16874"/>
    </source>
</evidence>
<dbReference type="PANTHER" id="PTHR43053:SF3">
    <property type="entry name" value="ALPHA-GALACTOSIDASE C-RELATED"/>
    <property type="match status" value="1"/>
</dbReference>
<dbReference type="InterPro" id="IPR013780">
    <property type="entry name" value="Glyco_hydro_b"/>
</dbReference>
<evidence type="ECO:0000259" key="7">
    <source>
        <dbReference type="Pfam" id="PF16875"/>
    </source>
</evidence>
<accession>A0ABP4ZH10</accession>
<dbReference type="SUPFAM" id="SSF51445">
    <property type="entry name" value="(Trans)glycosidases"/>
    <property type="match status" value="1"/>
</dbReference>
<comment type="caution">
    <text evidence="8">The sequence shown here is derived from an EMBL/GenBank/DDBJ whole genome shotgun (WGS) entry which is preliminary data.</text>
</comment>
<dbReference type="InterPro" id="IPR031705">
    <property type="entry name" value="Glyco_hydro_36_C"/>
</dbReference>
<keyword evidence="3" id="KW-0378">Hydrolase</keyword>
<keyword evidence="9" id="KW-1185">Reference proteome</keyword>
<protein>
    <recommendedName>
        <fullName evidence="2">alpha-galactosidase</fullName>
        <ecNumber evidence="2">3.2.1.22</ecNumber>
    </recommendedName>
</protein>
<dbReference type="RefSeq" id="WP_344099096.1">
    <property type="nucleotide sequence ID" value="NZ_BAAANL010000001.1"/>
</dbReference>
<organism evidence="8 9">
    <name type="scientific">Myceligenerans crystallogenes</name>
    <dbReference type="NCBI Taxonomy" id="316335"/>
    <lineage>
        <taxon>Bacteria</taxon>
        <taxon>Bacillati</taxon>
        <taxon>Actinomycetota</taxon>
        <taxon>Actinomycetes</taxon>
        <taxon>Micrococcales</taxon>
        <taxon>Promicromonosporaceae</taxon>
        <taxon>Myceligenerans</taxon>
    </lineage>
</organism>
<dbReference type="EMBL" id="BAAANL010000001">
    <property type="protein sequence ID" value="GAA1851254.1"/>
    <property type="molecule type" value="Genomic_DNA"/>
</dbReference>
<dbReference type="InterPro" id="IPR031704">
    <property type="entry name" value="Glyco_hydro_36_N"/>
</dbReference>
<evidence type="ECO:0000256" key="3">
    <source>
        <dbReference type="ARBA" id="ARBA00022801"/>
    </source>
</evidence>
<evidence type="ECO:0000313" key="9">
    <source>
        <dbReference type="Proteomes" id="UP001501094"/>
    </source>
</evidence>
<dbReference type="CDD" id="cd14791">
    <property type="entry name" value="GH36"/>
    <property type="match status" value="1"/>
</dbReference>
<dbReference type="Gene3D" id="2.60.40.1180">
    <property type="entry name" value="Golgi alpha-mannosidase II"/>
    <property type="match status" value="1"/>
</dbReference>
<name>A0ABP4ZH10_9MICO</name>
<feature type="domain" description="Glycosyl hydrolase family 36 C-terminal" evidence="6">
    <location>
        <begin position="641"/>
        <end position="732"/>
    </location>
</feature>
<dbReference type="InterPro" id="IPR013785">
    <property type="entry name" value="Aldolase_TIM"/>
</dbReference>
<dbReference type="Pfam" id="PF16874">
    <property type="entry name" value="Glyco_hydro_36C"/>
    <property type="match status" value="1"/>
</dbReference>
<evidence type="ECO:0000256" key="1">
    <source>
        <dbReference type="ARBA" id="ARBA00001255"/>
    </source>
</evidence>
<evidence type="ECO:0000313" key="8">
    <source>
        <dbReference type="EMBL" id="GAA1851254.1"/>
    </source>
</evidence>
<dbReference type="Proteomes" id="UP001501094">
    <property type="component" value="Unassembled WGS sequence"/>
</dbReference>
<keyword evidence="4" id="KW-0326">Glycosidase</keyword>
<reference evidence="9" key="1">
    <citation type="journal article" date="2019" name="Int. J. Syst. Evol. Microbiol.">
        <title>The Global Catalogue of Microorganisms (GCM) 10K type strain sequencing project: providing services to taxonomists for standard genome sequencing and annotation.</title>
        <authorList>
            <consortium name="The Broad Institute Genomics Platform"/>
            <consortium name="The Broad Institute Genome Sequencing Center for Infectious Disease"/>
            <person name="Wu L."/>
            <person name="Ma J."/>
        </authorList>
    </citation>
    <scope>NUCLEOTIDE SEQUENCE [LARGE SCALE GENOMIC DNA]</scope>
    <source>
        <strain evidence="9">JCM 14326</strain>
    </source>
</reference>
<dbReference type="Gene3D" id="3.20.20.70">
    <property type="entry name" value="Aldolase class I"/>
    <property type="match status" value="1"/>
</dbReference>
<dbReference type="InterPro" id="IPR017853">
    <property type="entry name" value="GH"/>
</dbReference>
<dbReference type="InterPro" id="IPR002252">
    <property type="entry name" value="Glyco_hydro_36"/>
</dbReference>
<feature type="region of interest" description="Disordered" evidence="5">
    <location>
        <begin position="204"/>
        <end position="224"/>
    </location>
</feature>
<dbReference type="EC" id="3.2.1.22" evidence="2"/>
<feature type="domain" description="Glycosyl hydrolase family 36 N-terminal" evidence="7">
    <location>
        <begin position="39"/>
        <end position="274"/>
    </location>
</feature>
<dbReference type="PANTHER" id="PTHR43053">
    <property type="entry name" value="GLYCOSIDASE FAMILY 31"/>
    <property type="match status" value="1"/>
</dbReference>
<dbReference type="InterPro" id="IPR038417">
    <property type="entry name" value="Alpga-gal_N_sf"/>
</dbReference>
<evidence type="ECO:0000256" key="5">
    <source>
        <dbReference type="SAM" id="MobiDB-lite"/>
    </source>
</evidence>
<dbReference type="InterPro" id="IPR000111">
    <property type="entry name" value="Glyco_hydro_27/36_CS"/>
</dbReference>
<dbReference type="Pfam" id="PF16875">
    <property type="entry name" value="Glyco_hydro_36N"/>
    <property type="match status" value="1"/>
</dbReference>
<gene>
    <name evidence="8" type="ORF">GCM10009751_04650</name>
</gene>
<comment type="catalytic activity">
    <reaction evidence="1">
        <text>Hydrolysis of terminal, non-reducing alpha-D-galactose residues in alpha-D-galactosides, including galactose oligosaccharides, galactomannans and galactolipids.</text>
        <dbReference type="EC" id="3.2.1.22"/>
    </reaction>
</comment>
<proteinExistence type="predicted"/>
<evidence type="ECO:0000256" key="2">
    <source>
        <dbReference type="ARBA" id="ARBA00012755"/>
    </source>
</evidence>
<dbReference type="InterPro" id="IPR050985">
    <property type="entry name" value="Alpha-glycosidase_related"/>
</dbReference>
<dbReference type="Gene3D" id="2.70.98.60">
    <property type="entry name" value="alpha-galactosidase from lactobacil brevis"/>
    <property type="match status" value="1"/>
</dbReference>
<dbReference type="Pfam" id="PF02065">
    <property type="entry name" value="Melibiase"/>
    <property type="match status" value="1"/>
</dbReference>
<dbReference type="PROSITE" id="PS00512">
    <property type="entry name" value="ALPHA_GALACTOSIDASE"/>
    <property type="match status" value="1"/>
</dbReference>
<evidence type="ECO:0000256" key="4">
    <source>
        <dbReference type="ARBA" id="ARBA00023295"/>
    </source>
</evidence>
<dbReference type="PRINTS" id="PR00743">
    <property type="entry name" value="GLHYDRLASE36"/>
</dbReference>
<sequence length="736" mass="79185">MTHPTTPAPAGPARTWTALRRDGVALVLALPDPGVPGSGLPAVVHWGADLGPLSDADLAALDAATGPQSDTGVLDAGRRISLLPQDADGWSGRPGVVLTRDGLPEFPRWTVTGLVVENATATVTATSGSTAGAALELRTSIAVGPGGLVTVAHAVTNTGDGVVGVEQLETTLPLPRQADHLTSFTGRWAREKVPVTAPMAPGAATRVSRRGRGGHDAPWVSVASGGVPRNGSGEVWAVHLGWSADVVHRTDRMTEHGVLFGAGELVRPGEIRLAHGETYKAPVAYFAWSDEGLDGVGARFHDWLRARDRHPVSARPLVLNTWEAVYFDHDPERVAALARAAAAAGVERFVLDDGWFHDRRDDTRGLGDWVVDPAVWPEGLEPLAELVHGLGMQFGLWFEPEMVNLDSDLAREHPEWLLGNPASIPSPPGLSFRTQYVLDLAHPDAFEHVRGQMSALIGALGIDFVKWDHNRDLVEAVHLPGDGAARPGTRTQTLAAYRLIDRLKADHPGLEIESCSSGGARTDLGILARTDRVWASDSNDPLERLDIQRWTELVLPPELIGAHVGPSPAHSTGRTTDLSYRVAAALQGHAGFEWNILECTPEETEAITAYGELYKELRGLLHTGRVVHGDPVDPALRVRGVVARDRSEAVFTVATVAGLAEHRAERVTLPGLDPGRRYTVRLRDEAGAPRWNQWLGVPPWLSKEPYEIPGTVLTRAGLQLPHLWPMQALILHVEPA</sequence>